<keyword evidence="1" id="KW-1133">Transmembrane helix</keyword>
<evidence type="ECO:0000313" key="2">
    <source>
        <dbReference type="EMBL" id="RKQ96425.1"/>
    </source>
</evidence>
<evidence type="ECO:0000256" key="1">
    <source>
        <dbReference type="SAM" id="Phobius"/>
    </source>
</evidence>
<feature type="transmembrane region" description="Helical" evidence="1">
    <location>
        <begin position="15"/>
        <end position="36"/>
    </location>
</feature>
<dbReference type="EMBL" id="RBIM01000004">
    <property type="protein sequence ID" value="RKQ96425.1"/>
    <property type="molecule type" value="Genomic_DNA"/>
</dbReference>
<evidence type="ECO:0000313" key="3">
    <source>
        <dbReference type="Proteomes" id="UP000273675"/>
    </source>
</evidence>
<protein>
    <submittedName>
        <fullName evidence="2">Uncharacterized protein</fullName>
    </submittedName>
</protein>
<keyword evidence="1" id="KW-0472">Membrane</keyword>
<gene>
    <name evidence="2" type="ORF">C7435_1755</name>
</gene>
<dbReference type="OrthoDB" id="7562173at2"/>
<keyword evidence="1" id="KW-0812">Transmembrane</keyword>
<organism evidence="2 3">
    <name type="scientific">Maricaulis maris</name>
    <dbReference type="NCBI Taxonomy" id="74318"/>
    <lineage>
        <taxon>Bacteria</taxon>
        <taxon>Pseudomonadati</taxon>
        <taxon>Pseudomonadota</taxon>
        <taxon>Alphaproteobacteria</taxon>
        <taxon>Maricaulales</taxon>
        <taxon>Maricaulaceae</taxon>
        <taxon>Maricaulis</taxon>
    </lineage>
</organism>
<dbReference type="Proteomes" id="UP000273675">
    <property type="component" value="Unassembled WGS sequence"/>
</dbReference>
<name>A0A495D3D4_9PROT</name>
<reference evidence="2 3" key="1">
    <citation type="submission" date="2018-10" db="EMBL/GenBank/DDBJ databases">
        <title>Genomic Encyclopedia of Type Strains, Phase IV (KMG-IV): sequencing the most valuable type-strain genomes for metagenomic binning, comparative biology and taxonomic classification.</title>
        <authorList>
            <person name="Goeker M."/>
        </authorList>
    </citation>
    <scope>NUCLEOTIDE SEQUENCE [LARGE SCALE GENOMIC DNA]</scope>
    <source>
        <strain evidence="2 3">DSM 4734</strain>
    </source>
</reference>
<dbReference type="RefSeq" id="WP_121210944.1">
    <property type="nucleotide sequence ID" value="NZ_RBIM01000004.1"/>
</dbReference>
<dbReference type="AlphaFoldDB" id="A0A495D3D4"/>
<proteinExistence type="predicted"/>
<accession>A0A495D3D4</accession>
<comment type="caution">
    <text evidence="2">The sequence shown here is derived from an EMBL/GenBank/DDBJ whole genome shotgun (WGS) entry which is preliminary data.</text>
</comment>
<sequence length="256" mass="29128">MILSRITRAIREQNWFAVGLEFVIVIAGVVFGFQVTEWNTGRQDRREEAAVLSAMLEDTSHSIEVAASVAVLIGDQLAALERLTLVSDQPPEQDLPDGFQIDLHTGVFVFSLYNPQMLTFDDLRQSGRLALIRSRDIRRRLQEIDAIHAGIAETRADIVSVYYEFSDPYLIEHFDLRQTTFLPSAHSGNPGLEWLSPDENLRDLRAVARQREFQNILLYRGFIITGYRGQIERVIDHYAGLETALRERLATLGERA</sequence>